<keyword evidence="1" id="KW-0732">Signal</keyword>
<accession>G3H0T2</accession>
<dbReference type="EMBL" id="JH000098">
    <property type="protein sequence ID" value="EGV97192.1"/>
    <property type="molecule type" value="Genomic_DNA"/>
</dbReference>
<name>G3H0T2_CRIGR</name>
<dbReference type="Proteomes" id="UP000001075">
    <property type="component" value="Unassembled WGS sequence"/>
</dbReference>
<reference evidence="3" key="1">
    <citation type="journal article" date="2011" name="Nat. Biotechnol.">
        <title>The genomic sequence of the Chinese hamster ovary (CHO)-K1 cell line.</title>
        <authorList>
            <person name="Xu X."/>
            <person name="Nagarajan H."/>
            <person name="Lewis N.E."/>
            <person name="Pan S."/>
            <person name="Cai Z."/>
            <person name="Liu X."/>
            <person name="Chen W."/>
            <person name="Xie M."/>
            <person name="Wang W."/>
            <person name="Hammond S."/>
            <person name="Andersen M.R."/>
            <person name="Neff N."/>
            <person name="Passarelli B."/>
            <person name="Koh W."/>
            <person name="Fan H.C."/>
            <person name="Wang J."/>
            <person name="Gui Y."/>
            <person name="Lee K.H."/>
            <person name="Betenbaugh M.J."/>
            <person name="Quake S.R."/>
            <person name="Famili I."/>
            <person name="Palsson B.O."/>
            <person name="Wang J."/>
        </authorList>
    </citation>
    <scope>NUCLEOTIDE SEQUENCE [LARGE SCALE GENOMIC DNA]</scope>
    <source>
        <strain evidence="3">CHO K1 cell line</strain>
    </source>
</reference>
<gene>
    <name evidence="2" type="ORF">I79_003750</name>
</gene>
<sequence length="65" mass="7462">MALHLLQSCLLCALTGWAHLNSKTTHLQITKWKCSTATNNNNKKDRIGKQFNEMGSHWLNCFFIV</sequence>
<evidence type="ECO:0000313" key="3">
    <source>
        <dbReference type="Proteomes" id="UP000001075"/>
    </source>
</evidence>
<protein>
    <recommendedName>
        <fullName evidence="4">Secreted protein</fullName>
    </recommendedName>
</protein>
<dbReference type="InParanoid" id="G3H0T2"/>
<evidence type="ECO:0000256" key="1">
    <source>
        <dbReference type="SAM" id="SignalP"/>
    </source>
</evidence>
<feature type="signal peptide" evidence="1">
    <location>
        <begin position="1"/>
        <end position="18"/>
    </location>
</feature>
<evidence type="ECO:0000313" key="2">
    <source>
        <dbReference type="EMBL" id="EGV97192.1"/>
    </source>
</evidence>
<organism evidence="2 3">
    <name type="scientific">Cricetulus griseus</name>
    <name type="common">Chinese hamster</name>
    <name type="synonym">Cricetulus barabensis griseus</name>
    <dbReference type="NCBI Taxonomy" id="10029"/>
    <lineage>
        <taxon>Eukaryota</taxon>
        <taxon>Metazoa</taxon>
        <taxon>Chordata</taxon>
        <taxon>Craniata</taxon>
        <taxon>Vertebrata</taxon>
        <taxon>Euteleostomi</taxon>
        <taxon>Mammalia</taxon>
        <taxon>Eutheria</taxon>
        <taxon>Euarchontoglires</taxon>
        <taxon>Glires</taxon>
        <taxon>Rodentia</taxon>
        <taxon>Myomorpha</taxon>
        <taxon>Muroidea</taxon>
        <taxon>Cricetidae</taxon>
        <taxon>Cricetinae</taxon>
        <taxon>Cricetulus</taxon>
    </lineage>
</organism>
<proteinExistence type="predicted"/>
<evidence type="ECO:0008006" key="4">
    <source>
        <dbReference type="Google" id="ProtNLM"/>
    </source>
</evidence>
<dbReference type="AlphaFoldDB" id="G3H0T2"/>
<feature type="chain" id="PRO_5003444119" description="Secreted protein" evidence="1">
    <location>
        <begin position="19"/>
        <end position="65"/>
    </location>
</feature>